<gene>
    <name evidence="1" type="ORF">LTR97_005331</name>
</gene>
<evidence type="ECO:0000313" key="1">
    <source>
        <dbReference type="EMBL" id="KAK5700814.1"/>
    </source>
</evidence>
<comment type="caution">
    <text evidence="1">The sequence shown here is derived from an EMBL/GenBank/DDBJ whole genome shotgun (WGS) entry which is preliminary data.</text>
</comment>
<protein>
    <submittedName>
        <fullName evidence="1">Uncharacterized protein</fullName>
    </submittedName>
</protein>
<dbReference type="PANTHER" id="PTHR42085:SF8">
    <property type="entry name" value="F-BOX DOMAIN-CONTAINING PROTEIN"/>
    <property type="match status" value="1"/>
</dbReference>
<sequence>MPPKAKPTKAKVLEQPPVDEPIFKPWNSGTNLHSGGDLTEDISQWRVDTTTYSQSVEIHHNEQFTLEPLVITQGPYKGRHILMLQPVEITDYFRFMDLPPELRNMVYGFMLLERPPQRHFYASKKNRGWELDSAPSSPKVVIEEMVSIDISTYKAASRDRRPVRSGFNWHEKSAKRAGIAWDNYRGKVIGQEPSALALLRVSKQLLQESAPIIYGEHRFYFPDMGVMECFLSTIGGMRHFLKHLKVEGYMSTKCRPAFKLLKDAKNLRTIEVSHEAVCDRKRSPGDQPIGTKFISEILPMLKGQHELHVNGDREATILNISASPKPQACYSCSWDSSPPCRGADCGVPCAELERHSTELIATFKTLVAEAVGLRGT</sequence>
<evidence type="ECO:0000313" key="2">
    <source>
        <dbReference type="Proteomes" id="UP001310594"/>
    </source>
</evidence>
<accession>A0AAN7ZNU0</accession>
<dbReference type="InterPro" id="IPR038883">
    <property type="entry name" value="AN11006-like"/>
</dbReference>
<dbReference type="AlphaFoldDB" id="A0AAN7ZNU0"/>
<organism evidence="1 2">
    <name type="scientific">Elasticomyces elasticus</name>
    <dbReference type="NCBI Taxonomy" id="574655"/>
    <lineage>
        <taxon>Eukaryota</taxon>
        <taxon>Fungi</taxon>
        <taxon>Dikarya</taxon>
        <taxon>Ascomycota</taxon>
        <taxon>Pezizomycotina</taxon>
        <taxon>Dothideomycetes</taxon>
        <taxon>Dothideomycetidae</taxon>
        <taxon>Mycosphaerellales</taxon>
        <taxon>Teratosphaeriaceae</taxon>
        <taxon>Elasticomyces</taxon>
    </lineage>
</organism>
<dbReference type="PANTHER" id="PTHR42085">
    <property type="entry name" value="F-BOX DOMAIN-CONTAINING PROTEIN"/>
    <property type="match status" value="1"/>
</dbReference>
<proteinExistence type="predicted"/>
<dbReference type="EMBL" id="JAVRQU010000007">
    <property type="protein sequence ID" value="KAK5700814.1"/>
    <property type="molecule type" value="Genomic_DNA"/>
</dbReference>
<reference evidence="1" key="1">
    <citation type="submission" date="2023-08" db="EMBL/GenBank/DDBJ databases">
        <title>Black Yeasts Isolated from many extreme environments.</title>
        <authorList>
            <person name="Coleine C."/>
            <person name="Stajich J.E."/>
            <person name="Selbmann L."/>
        </authorList>
    </citation>
    <scope>NUCLEOTIDE SEQUENCE</scope>
    <source>
        <strain evidence="1">CCFEE 5810</strain>
    </source>
</reference>
<dbReference type="Proteomes" id="UP001310594">
    <property type="component" value="Unassembled WGS sequence"/>
</dbReference>
<name>A0AAN7ZNU0_9PEZI</name>